<evidence type="ECO:0000313" key="2">
    <source>
        <dbReference type="EMBL" id="AOH85579.1"/>
    </source>
</evidence>
<keyword evidence="1" id="KW-0812">Transmembrane</keyword>
<dbReference type="STRING" id="1560345.AWL63_18200"/>
<dbReference type="OrthoDB" id="7473595at2"/>
<keyword evidence="1" id="KW-0472">Membrane</keyword>
<keyword evidence="1" id="KW-1133">Transmembrane helix</keyword>
<dbReference type="Proteomes" id="UP000094256">
    <property type="component" value="Chromosome"/>
</dbReference>
<dbReference type="RefSeq" id="WP_083224761.1">
    <property type="nucleotide sequence ID" value="NZ_CP014168.1"/>
</dbReference>
<dbReference type="EMBL" id="CP014168">
    <property type="protein sequence ID" value="AOH85579.1"/>
    <property type="molecule type" value="Genomic_DNA"/>
</dbReference>
<protein>
    <submittedName>
        <fullName evidence="2">Uncharacterized protein</fullName>
    </submittedName>
</protein>
<accession>A0A1B3ZDU0</accession>
<evidence type="ECO:0000313" key="3">
    <source>
        <dbReference type="Proteomes" id="UP000094256"/>
    </source>
</evidence>
<evidence type="ECO:0000256" key="1">
    <source>
        <dbReference type="SAM" id="Phobius"/>
    </source>
</evidence>
<dbReference type="AlphaFoldDB" id="A0A1B3ZDU0"/>
<sequence length="134" mass="15248">MYDMQRDARQRADKAWRTRKAFIAAYWFTIAVYAGHIAKAVRPPHYARKKTAPFQVRQHGYADVPAVHWADASRLYCERRDDLCLGASQFPDGELFLDGIPIAHISYNGRIWPLGAYHAGMEPIYDNRLAAGAP</sequence>
<proteinExistence type="predicted"/>
<reference evidence="2 3" key="1">
    <citation type="submission" date="2016-01" db="EMBL/GenBank/DDBJ databases">
        <title>Complete genome and mega plasmid sequence of Sphingomonas panacis DCY99 elicits systemic resistance in rice to Xanthomonas oryzae.</title>
        <authorList>
            <person name="Kim Y.J."/>
            <person name="Yang D.C."/>
            <person name="Sing P."/>
        </authorList>
    </citation>
    <scope>NUCLEOTIDE SEQUENCE [LARGE SCALE GENOMIC DNA]</scope>
    <source>
        <strain evidence="2 3">DCY99</strain>
    </source>
</reference>
<organism evidence="2 3">
    <name type="scientific">Sphingomonas panacis</name>
    <dbReference type="NCBI Taxonomy" id="1560345"/>
    <lineage>
        <taxon>Bacteria</taxon>
        <taxon>Pseudomonadati</taxon>
        <taxon>Pseudomonadota</taxon>
        <taxon>Alphaproteobacteria</taxon>
        <taxon>Sphingomonadales</taxon>
        <taxon>Sphingomonadaceae</taxon>
        <taxon>Sphingomonas</taxon>
    </lineage>
</organism>
<feature type="transmembrane region" description="Helical" evidence="1">
    <location>
        <begin position="21"/>
        <end position="38"/>
    </location>
</feature>
<keyword evidence="3" id="KW-1185">Reference proteome</keyword>
<name>A0A1B3ZDU0_9SPHN</name>
<dbReference type="KEGG" id="span:AWL63_18200"/>
<gene>
    <name evidence="2" type="ORF">AWL63_18200</name>
</gene>